<dbReference type="PANTHER" id="PTHR47992">
    <property type="entry name" value="PROTEIN PHOSPHATASE"/>
    <property type="match status" value="1"/>
</dbReference>
<accession>A0A250XN98</accession>
<feature type="compositionally biased region" description="Basic and acidic residues" evidence="10">
    <location>
        <begin position="554"/>
        <end position="564"/>
    </location>
</feature>
<evidence type="ECO:0000256" key="4">
    <source>
        <dbReference type="ARBA" id="ARBA00022723"/>
    </source>
</evidence>
<feature type="compositionally biased region" description="Low complexity" evidence="10">
    <location>
        <begin position="544"/>
        <end position="553"/>
    </location>
</feature>
<dbReference type="InterPro" id="IPR036457">
    <property type="entry name" value="PPM-type-like_dom_sf"/>
</dbReference>
<proteinExistence type="inferred from homology"/>
<comment type="similarity">
    <text evidence="9">Belongs to the PP2C family.</text>
</comment>
<comment type="caution">
    <text evidence="12">The sequence shown here is derived from an EMBL/GenBank/DDBJ whole genome shotgun (WGS) entry which is preliminary data.</text>
</comment>
<evidence type="ECO:0000256" key="7">
    <source>
        <dbReference type="ARBA" id="ARBA00022912"/>
    </source>
</evidence>
<dbReference type="Gene3D" id="3.60.40.10">
    <property type="entry name" value="PPM-type phosphatase domain"/>
    <property type="match status" value="1"/>
</dbReference>
<organism evidence="12 13">
    <name type="scientific">Chlamydomonas eustigma</name>
    <dbReference type="NCBI Taxonomy" id="1157962"/>
    <lineage>
        <taxon>Eukaryota</taxon>
        <taxon>Viridiplantae</taxon>
        <taxon>Chlorophyta</taxon>
        <taxon>core chlorophytes</taxon>
        <taxon>Chlorophyceae</taxon>
        <taxon>CS clade</taxon>
        <taxon>Chlamydomonadales</taxon>
        <taxon>Chlamydomonadaceae</taxon>
        <taxon>Chlamydomonas</taxon>
    </lineage>
</organism>
<evidence type="ECO:0000256" key="9">
    <source>
        <dbReference type="RuleBase" id="RU003465"/>
    </source>
</evidence>
<dbReference type="STRING" id="1157962.A0A250XN98"/>
<evidence type="ECO:0000256" key="10">
    <source>
        <dbReference type="SAM" id="MobiDB-lite"/>
    </source>
</evidence>
<feature type="region of interest" description="Disordered" evidence="10">
    <location>
        <begin position="374"/>
        <end position="418"/>
    </location>
</feature>
<protein>
    <recommendedName>
        <fullName evidence="3">protein-serine/threonine phosphatase</fullName>
        <ecNumber evidence="3">3.1.3.16</ecNumber>
    </recommendedName>
</protein>
<sequence length="616" mass="65733">MAVTDESKSALNTALYDLKDEFGFSSILSESSFTQDLKNIKSPFSGYGVKTTKGLSKHMEDSYSVQETLSSPPVDRQQSLKLNDLTLDDPSFHIPGFSEDLAFFSVFDGHGGDEVAQHCSDRLHKHFSEHIINGLCEHHQCSDSAVPVSPSKPSEDCKITGSVHQNQKTTSHSTLVSEALRSSFRLTDQELAGTDEGEYVGATAVVAVIGKSHIWVAHCGDSRAVIQRSGDAVPLTQDHKPDREDEAARISAAGGRVVSVNGSKRVMGFLAMSRSIGDHHLRPYVIAEPEVSCMTRSVEDEVLIIATDGLWDVFSCEEATNLASRCVNRSKERGMTLHGACRVAASVLTKTAMERGSRDNITVIVVDISLPNAAPSESEGPVKDDIPRSRQSVGGVGDQEIEEGGGVPSSHLHGHRELHKSSSVGTYVLLKSQRKKTLSRLSPEGYNQSVGGASSTSWGSPNLGRSSGNLQQELLETPFSKVPINAETGLKIRSLRSSEIQESHEVLPDGGGLTSSCRPLLSGGGEGDDVGGKLDGEEEHESYLESSCSSSSLEEVKKQEKVEDAACSGPGIGCDIKDSRDGRDSSCGGGNLNVSNPDTWGAEGPVSELGRASQEG</sequence>
<dbReference type="GO" id="GO:0046872">
    <property type="term" value="F:metal ion binding"/>
    <property type="evidence" value="ECO:0007669"/>
    <property type="project" value="UniProtKB-KW"/>
</dbReference>
<feature type="domain" description="PPM-type phosphatase" evidence="11">
    <location>
        <begin position="46"/>
        <end position="368"/>
    </location>
</feature>
<feature type="compositionally biased region" description="Polar residues" evidence="10">
    <location>
        <begin position="162"/>
        <end position="172"/>
    </location>
</feature>
<comment type="cofactor">
    <cofactor evidence="1">
        <name>Mn(2+)</name>
        <dbReference type="ChEBI" id="CHEBI:29035"/>
    </cofactor>
</comment>
<feature type="region of interest" description="Disordered" evidence="10">
    <location>
        <begin position="438"/>
        <end position="468"/>
    </location>
</feature>
<dbReference type="SMART" id="SM00332">
    <property type="entry name" value="PP2Cc"/>
    <property type="match status" value="1"/>
</dbReference>
<feature type="region of interest" description="Disordered" evidence="10">
    <location>
        <begin position="501"/>
        <end position="616"/>
    </location>
</feature>
<dbReference type="OrthoDB" id="10264738at2759"/>
<dbReference type="InterPro" id="IPR001932">
    <property type="entry name" value="PPM-type_phosphatase-like_dom"/>
</dbReference>
<keyword evidence="7 9" id="KW-0904">Protein phosphatase</keyword>
<evidence type="ECO:0000313" key="12">
    <source>
        <dbReference type="EMBL" id="GAX84473.1"/>
    </source>
</evidence>
<dbReference type="Pfam" id="PF00481">
    <property type="entry name" value="PP2C"/>
    <property type="match status" value="1"/>
</dbReference>
<name>A0A250XN98_9CHLO</name>
<dbReference type="CDD" id="cd00143">
    <property type="entry name" value="PP2Cc"/>
    <property type="match status" value="1"/>
</dbReference>
<evidence type="ECO:0000256" key="3">
    <source>
        <dbReference type="ARBA" id="ARBA00013081"/>
    </source>
</evidence>
<evidence type="ECO:0000256" key="8">
    <source>
        <dbReference type="ARBA" id="ARBA00023211"/>
    </source>
</evidence>
<dbReference type="PROSITE" id="PS51746">
    <property type="entry name" value="PPM_2"/>
    <property type="match status" value="1"/>
</dbReference>
<feature type="compositionally biased region" description="Basic and acidic residues" evidence="10">
    <location>
        <begin position="575"/>
        <end position="584"/>
    </location>
</feature>
<dbReference type="PROSITE" id="PS01032">
    <property type="entry name" value="PPM_1"/>
    <property type="match status" value="1"/>
</dbReference>
<evidence type="ECO:0000313" key="13">
    <source>
        <dbReference type="Proteomes" id="UP000232323"/>
    </source>
</evidence>
<comment type="cofactor">
    <cofactor evidence="2">
        <name>Mg(2+)</name>
        <dbReference type="ChEBI" id="CHEBI:18420"/>
    </cofactor>
</comment>
<dbReference type="EMBL" id="BEGY01000126">
    <property type="protein sequence ID" value="GAX84473.1"/>
    <property type="molecule type" value="Genomic_DNA"/>
</dbReference>
<evidence type="ECO:0000256" key="5">
    <source>
        <dbReference type="ARBA" id="ARBA00022801"/>
    </source>
</evidence>
<evidence type="ECO:0000259" key="11">
    <source>
        <dbReference type="PROSITE" id="PS51746"/>
    </source>
</evidence>
<dbReference type="SUPFAM" id="SSF81606">
    <property type="entry name" value="PP2C-like"/>
    <property type="match status" value="1"/>
</dbReference>
<gene>
    <name evidence="12" type="ORF">CEUSTIGMA_g11893.t1</name>
</gene>
<dbReference type="Proteomes" id="UP000232323">
    <property type="component" value="Unassembled WGS sequence"/>
</dbReference>
<feature type="compositionally biased region" description="Polar residues" evidence="10">
    <location>
        <begin position="445"/>
        <end position="468"/>
    </location>
</feature>
<keyword evidence="8" id="KW-0464">Manganese</keyword>
<keyword evidence="4" id="KW-0479">Metal-binding</keyword>
<dbReference type="EC" id="3.1.3.16" evidence="3"/>
<dbReference type="SMART" id="SM00331">
    <property type="entry name" value="PP2C_SIG"/>
    <property type="match status" value="1"/>
</dbReference>
<dbReference type="GO" id="GO:0004722">
    <property type="term" value="F:protein serine/threonine phosphatase activity"/>
    <property type="evidence" value="ECO:0007669"/>
    <property type="project" value="UniProtKB-EC"/>
</dbReference>
<keyword evidence="5 9" id="KW-0378">Hydrolase</keyword>
<dbReference type="InterPro" id="IPR000222">
    <property type="entry name" value="PP2C_BS"/>
</dbReference>
<evidence type="ECO:0000256" key="1">
    <source>
        <dbReference type="ARBA" id="ARBA00001936"/>
    </source>
</evidence>
<reference evidence="12 13" key="1">
    <citation type="submission" date="2017-08" db="EMBL/GenBank/DDBJ databases">
        <title>Acidophilic green algal genome provides insights into adaptation to an acidic environment.</title>
        <authorList>
            <person name="Hirooka S."/>
            <person name="Hirose Y."/>
            <person name="Kanesaki Y."/>
            <person name="Higuchi S."/>
            <person name="Fujiwara T."/>
            <person name="Onuma R."/>
            <person name="Era A."/>
            <person name="Ohbayashi R."/>
            <person name="Uzuka A."/>
            <person name="Nozaki H."/>
            <person name="Yoshikawa H."/>
            <person name="Miyagishima S.Y."/>
        </authorList>
    </citation>
    <scope>NUCLEOTIDE SEQUENCE [LARGE SCALE GENOMIC DNA]</scope>
    <source>
        <strain evidence="12 13">NIES-2499</strain>
    </source>
</reference>
<evidence type="ECO:0000256" key="2">
    <source>
        <dbReference type="ARBA" id="ARBA00001946"/>
    </source>
</evidence>
<keyword evidence="6" id="KW-0460">Magnesium</keyword>
<keyword evidence="13" id="KW-1185">Reference proteome</keyword>
<feature type="region of interest" description="Disordered" evidence="10">
    <location>
        <begin position="152"/>
        <end position="172"/>
    </location>
</feature>
<dbReference type="InterPro" id="IPR015655">
    <property type="entry name" value="PP2C"/>
</dbReference>
<evidence type="ECO:0000256" key="6">
    <source>
        <dbReference type="ARBA" id="ARBA00022842"/>
    </source>
</evidence>
<dbReference type="AlphaFoldDB" id="A0A250XN98"/>